<dbReference type="GO" id="GO:0045296">
    <property type="term" value="F:cadherin binding"/>
    <property type="evidence" value="ECO:0007669"/>
    <property type="project" value="TreeGrafter"/>
</dbReference>
<protein>
    <recommendedName>
        <fullName evidence="9">Cadherin domain-containing protein</fullName>
    </recommendedName>
</protein>
<dbReference type="GO" id="GO:0007156">
    <property type="term" value="P:homophilic cell adhesion via plasma membrane adhesion molecules"/>
    <property type="evidence" value="ECO:0007669"/>
    <property type="project" value="InterPro"/>
</dbReference>
<evidence type="ECO:0000259" key="9">
    <source>
        <dbReference type="PROSITE" id="PS50268"/>
    </source>
</evidence>
<dbReference type="GO" id="GO:0009653">
    <property type="term" value="P:anatomical structure morphogenesis"/>
    <property type="evidence" value="ECO:0007669"/>
    <property type="project" value="UniProtKB-ARBA"/>
</dbReference>
<accession>A0AAV2JLJ6</accession>
<dbReference type="InterPro" id="IPR030718">
    <property type="entry name" value="EC_dom_sf"/>
</dbReference>
<name>A0AAV2JLJ6_KNICA</name>
<dbReference type="GO" id="GO:0048839">
    <property type="term" value="P:inner ear development"/>
    <property type="evidence" value="ECO:0007669"/>
    <property type="project" value="InterPro"/>
</dbReference>
<dbReference type="GO" id="GO:0016342">
    <property type="term" value="C:catenin complex"/>
    <property type="evidence" value="ECO:0007669"/>
    <property type="project" value="TreeGrafter"/>
</dbReference>
<dbReference type="GO" id="GO:0016477">
    <property type="term" value="P:cell migration"/>
    <property type="evidence" value="ECO:0007669"/>
    <property type="project" value="TreeGrafter"/>
</dbReference>
<dbReference type="SUPFAM" id="SSF49313">
    <property type="entry name" value="Cadherin-like"/>
    <property type="match status" value="5"/>
</dbReference>
<dbReference type="CDD" id="cd11304">
    <property type="entry name" value="Cadherin_repeat"/>
    <property type="match status" value="4"/>
</dbReference>
<feature type="domain" description="Cadherin" evidence="9">
    <location>
        <begin position="40"/>
        <end position="121"/>
    </location>
</feature>
<evidence type="ECO:0000256" key="4">
    <source>
        <dbReference type="ARBA" id="ARBA00022737"/>
    </source>
</evidence>
<feature type="domain" description="Cadherin" evidence="9">
    <location>
        <begin position="122"/>
        <end position="239"/>
    </location>
</feature>
<sequence length="862" mass="95120">MVNCPRGPAAEVTEKWCQGSERYLMVGTLLVDNLMIKGRAEDPGRTIELTLLDNTDYWFLLDPTRQRLYLNSTGRVLDRDPPVSITTLVVRVECRNLIIGNTIRHEVRVILRDINDNGPIFQHPSYYVAVNELTPVGLTIYSGFAGQNGAVDIDDGPNGQVEYSVLYNPNDTDSNDTIRVANTLSGHIALNRRLNYEEKTRYLVLIQANDRAGFGPNRRTATTTLTVDVLDGDDLGPMFLPCNRVNNTQDCTPLTYHVAIPEFTDPKKLNPLNVTPEIRAVDMDQNIQPPSDRPRILYSILLGQPNTFAQYFSLNRTTAELRVLQPISRDLYQRFTLIIKAEQDNGHPLPAFADLIIDILDENNQAPYFQFATYQGFVSESAPVGTTIFSSTNLTEPLGIIALDNDIEELAPGDTPTKDPMVTITLNDYTTIFSLTPSGLVRHLRLLKPVDRETQPTYSFTMVASDGVQQSQPVTVNILVIDANDNTPTFPKVSYSVEVFTDMQHGETVIQLSATDADEGLNGLVTYEIVLGAQGDFIINNRSGRISIAPGVNLVVGRSYTLTVRASDSAPEAQRKSSITTVSIEVLPPNNQSPPRFPLAIYNLEVSEAMRIGAILLNLQATDRENDPITYTIVRGDPQQVFNLTRTIGLLLLRNPLDRETTDQYRLIVTASDGNPGGTSTTTVDIVVTDVNDNDPLFNVTTPSNFTVREEEANLFVGQVTLQYKKEGGDVFEFAARSALELFPPHLLSARLSYLPRVSVLASNQPEQRNSAVEAEQVSTATASGYGNAVVAARASIITDTVTDPKGNLEVEDDNQESQQDLNALDLFVELRILREMIPKGTTTALKTLRNGGIRGAKLFKA</sequence>
<dbReference type="PROSITE" id="PS00232">
    <property type="entry name" value="CADHERIN_1"/>
    <property type="match status" value="3"/>
</dbReference>
<dbReference type="FunFam" id="2.60.40.60:FF:000048">
    <property type="entry name" value="protocadherin-15 isoform X1"/>
    <property type="match status" value="1"/>
</dbReference>
<dbReference type="InterPro" id="IPR020894">
    <property type="entry name" value="Cadherin_CS"/>
</dbReference>
<dbReference type="SMART" id="SM00112">
    <property type="entry name" value="CA"/>
    <property type="match status" value="6"/>
</dbReference>
<feature type="domain" description="Cadherin" evidence="9">
    <location>
        <begin position="598"/>
        <end position="698"/>
    </location>
</feature>
<proteinExistence type="predicted"/>
<evidence type="ECO:0000256" key="6">
    <source>
        <dbReference type="ARBA" id="ARBA00022989"/>
    </source>
</evidence>
<gene>
    <name evidence="10" type="ORF">KC01_LOCUS8861</name>
</gene>
<keyword evidence="4" id="KW-0677">Repeat</keyword>
<reference evidence="10 11" key="1">
    <citation type="submission" date="2024-04" db="EMBL/GenBank/DDBJ databases">
        <authorList>
            <person name="Waldvogel A.-M."/>
            <person name="Schoenle A."/>
        </authorList>
    </citation>
    <scope>NUCLEOTIDE SEQUENCE [LARGE SCALE GENOMIC DNA]</scope>
</reference>
<dbReference type="FunFam" id="2.60.40.60:FF:000070">
    <property type="entry name" value="protocadherin-15 isoform X1"/>
    <property type="match status" value="1"/>
</dbReference>
<feature type="domain" description="Cadherin" evidence="9">
    <location>
        <begin position="370"/>
        <end position="490"/>
    </location>
</feature>
<keyword evidence="7" id="KW-0472">Membrane</keyword>
<dbReference type="EMBL" id="OZ035835">
    <property type="protein sequence ID" value="CAL1577521.1"/>
    <property type="molecule type" value="Genomic_DNA"/>
</dbReference>
<dbReference type="Pfam" id="PF18432">
    <property type="entry name" value="ECD"/>
    <property type="match status" value="1"/>
</dbReference>
<dbReference type="PANTHER" id="PTHR24027">
    <property type="entry name" value="CADHERIN-23"/>
    <property type="match status" value="1"/>
</dbReference>
<evidence type="ECO:0000256" key="1">
    <source>
        <dbReference type="ARBA" id="ARBA00004167"/>
    </source>
</evidence>
<dbReference type="GO" id="GO:0005509">
    <property type="term" value="F:calcium ion binding"/>
    <property type="evidence" value="ECO:0007669"/>
    <property type="project" value="UniProtKB-UniRule"/>
</dbReference>
<evidence type="ECO:0000313" key="10">
    <source>
        <dbReference type="EMBL" id="CAL1577521.1"/>
    </source>
</evidence>
<dbReference type="InterPro" id="IPR002126">
    <property type="entry name" value="Cadherin-like_dom"/>
</dbReference>
<dbReference type="InterPro" id="IPR039808">
    <property type="entry name" value="Cadherin"/>
</dbReference>
<keyword evidence="2" id="KW-0812">Transmembrane</keyword>
<dbReference type="Proteomes" id="UP001497482">
    <property type="component" value="Chromosome 13"/>
</dbReference>
<feature type="domain" description="Cadherin" evidence="9">
    <location>
        <begin position="252"/>
        <end position="369"/>
    </location>
</feature>
<dbReference type="FunFam" id="2.60.40.60:FF:000033">
    <property type="entry name" value="FAT atypical cadherin 1"/>
    <property type="match status" value="1"/>
</dbReference>
<keyword evidence="6" id="KW-1133">Transmembrane helix</keyword>
<dbReference type="PROSITE" id="PS50268">
    <property type="entry name" value="CADHERIN_2"/>
    <property type="match status" value="6"/>
</dbReference>
<dbReference type="GO" id="GO:0008013">
    <property type="term" value="F:beta-catenin binding"/>
    <property type="evidence" value="ECO:0007669"/>
    <property type="project" value="TreeGrafter"/>
</dbReference>
<evidence type="ECO:0000313" key="11">
    <source>
        <dbReference type="Proteomes" id="UP001497482"/>
    </source>
</evidence>
<evidence type="ECO:0000256" key="2">
    <source>
        <dbReference type="ARBA" id="ARBA00022692"/>
    </source>
</evidence>
<dbReference type="GO" id="GO:0007605">
    <property type="term" value="P:sensory perception of sound"/>
    <property type="evidence" value="ECO:0007669"/>
    <property type="project" value="InterPro"/>
</dbReference>
<dbReference type="Pfam" id="PF00028">
    <property type="entry name" value="Cadherin"/>
    <property type="match status" value="3"/>
</dbReference>
<dbReference type="GO" id="GO:0032420">
    <property type="term" value="C:stereocilium"/>
    <property type="evidence" value="ECO:0007669"/>
    <property type="project" value="InterPro"/>
</dbReference>
<dbReference type="AlphaFoldDB" id="A0AAV2JLJ6"/>
<keyword evidence="5 8" id="KW-0106">Calcium</keyword>
<keyword evidence="3" id="KW-0732">Signal</keyword>
<dbReference type="Gene3D" id="2.60.40.60">
    <property type="entry name" value="Cadherins"/>
    <property type="match status" value="5"/>
</dbReference>
<dbReference type="InterPro" id="IPR015919">
    <property type="entry name" value="Cadherin-like_sf"/>
</dbReference>
<organism evidence="10 11">
    <name type="scientific">Knipowitschia caucasica</name>
    <name type="common">Caucasian dwarf goby</name>
    <name type="synonym">Pomatoschistus caucasicus</name>
    <dbReference type="NCBI Taxonomy" id="637954"/>
    <lineage>
        <taxon>Eukaryota</taxon>
        <taxon>Metazoa</taxon>
        <taxon>Chordata</taxon>
        <taxon>Craniata</taxon>
        <taxon>Vertebrata</taxon>
        <taxon>Euteleostomi</taxon>
        <taxon>Actinopterygii</taxon>
        <taxon>Neopterygii</taxon>
        <taxon>Teleostei</taxon>
        <taxon>Neoteleostei</taxon>
        <taxon>Acanthomorphata</taxon>
        <taxon>Gobiaria</taxon>
        <taxon>Gobiiformes</taxon>
        <taxon>Gobioidei</taxon>
        <taxon>Gobiidae</taxon>
        <taxon>Gobiinae</taxon>
        <taxon>Knipowitschia</taxon>
    </lineage>
</organism>
<dbReference type="PANTHER" id="PTHR24027:SF438">
    <property type="entry name" value="CADHERIN 23"/>
    <property type="match status" value="1"/>
</dbReference>
<evidence type="ECO:0000256" key="8">
    <source>
        <dbReference type="PROSITE-ProRule" id="PRU00043"/>
    </source>
</evidence>
<evidence type="ECO:0000256" key="7">
    <source>
        <dbReference type="ARBA" id="ARBA00023136"/>
    </source>
</evidence>
<dbReference type="FunFam" id="2.60.40.60:FF:000057">
    <property type="entry name" value="protocadherin-15 isoform X1"/>
    <property type="match status" value="1"/>
</dbReference>
<dbReference type="Gene3D" id="2.60.40.3430">
    <property type="match status" value="1"/>
</dbReference>
<evidence type="ECO:0000256" key="3">
    <source>
        <dbReference type="ARBA" id="ARBA00022729"/>
    </source>
</evidence>
<keyword evidence="11" id="KW-1185">Reference proteome</keyword>
<dbReference type="FunFam" id="2.60.40.60:FF:000047">
    <property type="entry name" value="protocadherin-15 isoform X1"/>
    <property type="match status" value="1"/>
</dbReference>
<comment type="subcellular location">
    <subcellularLocation>
        <location evidence="1">Membrane</location>
        <topology evidence="1">Single-pass membrane protein</topology>
    </subcellularLocation>
</comment>
<feature type="domain" description="Cadherin" evidence="9">
    <location>
        <begin position="491"/>
        <end position="597"/>
    </location>
</feature>
<dbReference type="InterPro" id="IPR041149">
    <property type="entry name" value="EC_dom"/>
</dbReference>
<evidence type="ECO:0000256" key="5">
    <source>
        <dbReference type="ARBA" id="ARBA00022837"/>
    </source>
</evidence>
<dbReference type="PRINTS" id="PR00205">
    <property type="entry name" value="CADHERIN"/>
</dbReference>